<keyword evidence="5 6" id="KW-0479">Metal-binding</keyword>
<dbReference type="Gene3D" id="3.40.50.10380">
    <property type="entry name" value="Malic enzyme, N-terminal domain"/>
    <property type="match status" value="1"/>
</dbReference>
<feature type="active site" description="Proton acceptor" evidence="3">
    <location>
        <position position="91"/>
    </location>
</feature>
<dbReference type="InterPro" id="IPR012302">
    <property type="entry name" value="Malic_NAD-bd"/>
</dbReference>
<feature type="active site" description="Proton donor" evidence="3">
    <location>
        <position position="36"/>
    </location>
</feature>
<feature type="binding site" evidence="5">
    <location>
        <position position="159"/>
    </location>
    <ligand>
        <name>a divalent metal cation</name>
        <dbReference type="ChEBI" id="CHEBI:60240"/>
    </ligand>
</feature>
<feature type="binding site" evidence="4">
    <location>
        <position position="280"/>
    </location>
    <ligand>
        <name>(S)-malate</name>
        <dbReference type="ChEBI" id="CHEBI:15589"/>
    </ligand>
</feature>
<dbReference type="GO" id="GO:0016616">
    <property type="term" value="F:oxidoreductase activity, acting on the CH-OH group of donors, NAD or NADP as acceptor"/>
    <property type="evidence" value="ECO:0007669"/>
    <property type="project" value="InterPro"/>
</dbReference>
<feature type="binding site" evidence="4">
    <location>
        <position position="310"/>
    </location>
    <ligand>
        <name>(S)-malate</name>
        <dbReference type="ChEBI" id="CHEBI:15589"/>
    </ligand>
</feature>
<evidence type="ECO:0000256" key="6">
    <source>
        <dbReference type="RuleBase" id="RU003427"/>
    </source>
</evidence>
<dbReference type="AlphaFoldDB" id="A0A833H2Y6"/>
<protein>
    <submittedName>
        <fullName evidence="9">NADP-dependent malic enzyme</fullName>
    </submittedName>
</protein>
<comment type="caution">
    <text evidence="9">The sequence shown here is derived from an EMBL/GenBank/DDBJ whole genome shotgun (WGS) entry which is preliminary data.</text>
</comment>
<feature type="binding site" evidence="5">
    <location>
        <position position="133"/>
    </location>
    <ligand>
        <name>a divalent metal cation</name>
        <dbReference type="ChEBI" id="CHEBI:60240"/>
    </ligand>
</feature>
<feature type="domain" description="Malic enzyme N-terminal" evidence="8">
    <location>
        <begin position="15"/>
        <end position="148"/>
    </location>
</feature>
<dbReference type="SMART" id="SM00919">
    <property type="entry name" value="Malic_M"/>
    <property type="match status" value="1"/>
</dbReference>
<evidence type="ECO:0000256" key="2">
    <source>
        <dbReference type="ARBA" id="ARBA00023002"/>
    </source>
</evidence>
<evidence type="ECO:0000313" key="9">
    <source>
        <dbReference type="EMBL" id="KAB2933255.1"/>
    </source>
</evidence>
<evidence type="ECO:0000313" key="10">
    <source>
        <dbReference type="Proteomes" id="UP000460298"/>
    </source>
</evidence>
<comment type="cofactor">
    <cofactor evidence="5">
        <name>Mg(2+)</name>
        <dbReference type="ChEBI" id="CHEBI:18420"/>
    </cofactor>
    <cofactor evidence="5">
        <name>Mn(2+)</name>
        <dbReference type="ChEBI" id="CHEBI:29035"/>
    </cofactor>
    <text evidence="5">Divalent metal cations. Prefers magnesium or manganese.</text>
</comment>
<dbReference type="Pfam" id="PF03949">
    <property type="entry name" value="Malic_M"/>
    <property type="match status" value="1"/>
</dbReference>
<proteinExistence type="inferred from homology"/>
<name>A0A833H2Y6_9LEPT</name>
<evidence type="ECO:0000256" key="3">
    <source>
        <dbReference type="PIRSR" id="PIRSR000106-1"/>
    </source>
</evidence>
<dbReference type="PANTHER" id="PTHR43237">
    <property type="entry name" value="NADP-DEPENDENT MALIC ENZYME"/>
    <property type="match status" value="1"/>
</dbReference>
<comment type="similarity">
    <text evidence="1 6">Belongs to the malic enzymes family.</text>
</comment>
<dbReference type="Pfam" id="PF00390">
    <property type="entry name" value="malic"/>
    <property type="match status" value="1"/>
</dbReference>
<keyword evidence="2" id="KW-0560">Oxidoreductase</keyword>
<dbReference type="InterPro" id="IPR012301">
    <property type="entry name" value="Malic_N_dom"/>
</dbReference>
<reference evidence="9 10" key="1">
    <citation type="submission" date="2019-10" db="EMBL/GenBank/DDBJ databases">
        <title>Extracellular Electron Transfer in a Candidatus Methanoperedens spp. Enrichment Culture.</title>
        <authorList>
            <person name="Berger S."/>
            <person name="Rangel Shaw D."/>
            <person name="Berben T."/>
            <person name="In 'T Zandt M."/>
            <person name="Frank J."/>
            <person name="Reimann J."/>
            <person name="Jetten M.S.M."/>
            <person name="Welte C.U."/>
        </authorList>
    </citation>
    <scope>NUCLEOTIDE SEQUENCE [LARGE SCALE GENOMIC DNA]</scope>
    <source>
        <strain evidence="9">SB12</strain>
    </source>
</reference>
<dbReference type="InterPro" id="IPR051674">
    <property type="entry name" value="Malate_Decarboxylase"/>
</dbReference>
<dbReference type="Gene3D" id="3.40.50.720">
    <property type="entry name" value="NAD(P)-binding Rossmann-like Domain"/>
    <property type="match status" value="1"/>
</dbReference>
<evidence type="ECO:0000256" key="1">
    <source>
        <dbReference type="ARBA" id="ARBA00008785"/>
    </source>
</evidence>
<organism evidence="9 10">
    <name type="scientific">Leptonema illini</name>
    <dbReference type="NCBI Taxonomy" id="183"/>
    <lineage>
        <taxon>Bacteria</taxon>
        <taxon>Pseudomonadati</taxon>
        <taxon>Spirochaetota</taxon>
        <taxon>Spirochaetia</taxon>
        <taxon>Leptospirales</taxon>
        <taxon>Leptospiraceae</taxon>
        <taxon>Leptonema</taxon>
    </lineage>
</organism>
<gene>
    <name evidence="9" type="ORF">F9K24_07865</name>
</gene>
<feature type="binding site" evidence="5">
    <location>
        <position position="134"/>
    </location>
    <ligand>
        <name>a divalent metal cation</name>
        <dbReference type="ChEBI" id="CHEBI:60240"/>
    </ligand>
</feature>
<accession>A0A833H2Y6</accession>
<dbReference type="PIRSF" id="PIRSF000106">
    <property type="entry name" value="ME"/>
    <property type="match status" value="1"/>
</dbReference>
<dbReference type="EMBL" id="WBUI01000006">
    <property type="protein sequence ID" value="KAB2933255.1"/>
    <property type="molecule type" value="Genomic_DNA"/>
</dbReference>
<evidence type="ECO:0000259" key="7">
    <source>
        <dbReference type="SMART" id="SM00919"/>
    </source>
</evidence>
<feature type="domain" description="Malic enzyme NAD-binding" evidence="7">
    <location>
        <begin position="160"/>
        <end position="376"/>
    </location>
</feature>
<dbReference type="InterPro" id="IPR037062">
    <property type="entry name" value="Malic_N_dom_sf"/>
</dbReference>
<evidence type="ECO:0000256" key="5">
    <source>
        <dbReference type="PIRSR" id="PIRSR000106-3"/>
    </source>
</evidence>
<dbReference type="PANTHER" id="PTHR43237:SF4">
    <property type="entry name" value="NADP-DEPENDENT MALIC ENZYME"/>
    <property type="match status" value="1"/>
</dbReference>
<dbReference type="InterPro" id="IPR036291">
    <property type="entry name" value="NAD(P)-bd_dom_sf"/>
</dbReference>
<sequence>MDFGRQSIELREAGGGQIGTLLKQQLNTKEDLSVLYTPGIAAPSLAIAGDRSLARKLTIKRNSVAVVSDGSAVLGLGNVGPEAALPVMEGKAMLFKRFADIDAYPIVLATQSIDEIVQTVVNIAPGFGGINLEDISAPRCFEIERRLGELLDIPVFHDDQHGTAICTLAALANALKITGRSKEEIRVVLSGAGAAGIAIARLLRDWGVRDFILTDSKGICSVDRTDLNPYKMEFAVEKGGSLNDALENADVFIGVSQPDLLGRDDIRRMKADPIVFAMSNPVPEISPEECAAAGVAVYASGRSDYPNQINNVLVFPGFFRGLFGAGAFRITGEMKIRAGLALAAMVESPTPERVIPGPFEPGVADAVAQAVKSVVTAGV</sequence>
<dbReference type="InterPro" id="IPR001891">
    <property type="entry name" value="Malic_OxRdtase"/>
</dbReference>
<dbReference type="InterPro" id="IPR046346">
    <property type="entry name" value="Aminoacid_DH-like_N_sf"/>
</dbReference>
<dbReference type="GO" id="GO:0046872">
    <property type="term" value="F:metal ion binding"/>
    <property type="evidence" value="ECO:0007669"/>
    <property type="project" value="UniProtKB-KW"/>
</dbReference>
<dbReference type="GO" id="GO:0051287">
    <property type="term" value="F:NAD binding"/>
    <property type="evidence" value="ECO:0007669"/>
    <property type="project" value="InterPro"/>
</dbReference>
<dbReference type="SMART" id="SM01274">
    <property type="entry name" value="malic"/>
    <property type="match status" value="1"/>
</dbReference>
<dbReference type="GO" id="GO:0004470">
    <property type="term" value="F:malic enzyme activity"/>
    <property type="evidence" value="ECO:0007669"/>
    <property type="project" value="InterPro"/>
</dbReference>
<evidence type="ECO:0000259" key="8">
    <source>
        <dbReference type="SMART" id="SM01274"/>
    </source>
</evidence>
<evidence type="ECO:0000256" key="4">
    <source>
        <dbReference type="PIRSR" id="PIRSR000106-2"/>
    </source>
</evidence>
<dbReference type="PRINTS" id="PR00072">
    <property type="entry name" value="MALOXRDTASE"/>
</dbReference>
<dbReference type="SUPFAM" id="SSF51735">
    <property type="entry name" value="NAD(P)-binding Rossmann-fold domains"/>
    <property type="match status" value="1"/>
</dbReference>
<dbReference type="SUPFAM" id="SSF53223">
    <property type="entry name" value="Aminoacid dehydrogenase-like, N-terminal domain"/>
    <property type="match status" value="1"/>
</dbReference>
<dbReference type="Proteomes" id="UP000460298">
    <property type="component" value="Unassembled WGS sequence"/>
</dbReference>